<protein>
    <submittedName>
        <fullName evidence="1">Uncharacterized protein</fullName>
    </submittedName>
</protein>
<proteinExistence type="predicted"/>
<comment type="caution">
    <text evidence="1">The sequence shown here is derived from an EMBL/GenBank/DDBJ whole genome shotgun (WGS) entry which is preliminary data.</text>
</comment>
<dbReference type="AlphaFoldDB" id="A0A9J5WCU3"/>
<sequence length="55" mass="6728">MKILFKVLCIVVYTKKHVMVNTIQHLELFDLVLYLSIVITKYRWYIEDYSRTRCS</sequence>
<evidence type="ECO:0000313" key="1">
    <source>
        <dbReference type="EMBL" id="KAG5573410.1"/>
    </source>
</evidence>
<dbReference type="EMBL" id="JACXVP010000012">
    <property type="protein sequence ID" value="KAG5573410.1"/>
    <property type="molecule type" value="Genomic_DNA"/>
</dbReference>
<reference evidence="1 2" key="1">
    <citation type="submission" date="2020-09" db="EMBL/GenBank/DDBJ databases">
        <title>De no assembly of potato wild relative species, Solanum commersonii.</title>
        <authorList>
            <person name="Cho K."/>
        </authorList>
    </citation>
    <scope>NUCLEOTIDE SEQUENCE [LARGE SCALE GENOMIC DNA]</scope>
    <source>
        <strain evidence="1">LZ3.2</strain>
        <tissue evidence="1">Leaf</tissue>
    </source>
</reference>
<dbReference type="Proteomes" id="UP000824120">
    <property type="component" value="Chromosome 12"/>
</dbReference>
<evidence type="ECO:0000313" key="2">
    <source>
        <dbReference type="Proteomes" id="UP000824120"/>
    </source>
</evidence>
<gene>
    <name evidence="1" type="ORF">H5410_063176</name>
</gene>
<keyword evidence="2" id="KW-1185">Reference proteome</keyword>
<name>A0A9J5WCU3_SOLCO</name>
<accession>A0A9J5WCU3</accession>
<organism evidence="1 2">
    <name type="scientific">Solanum commersonii</name>
    <name type="common">Commerson's wild potato</name>
    <name type="synonym">Commerson's nightshade</name>
    <dbReference type="NCBI Taxonomy" id="4109"/>
    <lineage>
        <taxon>Eukaryota</taxon>
        <taxon>Viridiplantae</taxon>
        <taxon>Streptophyta</taxon>
        <taxon>Embryophyta</taxon>
        <taxon>Tracheophyta</taxon>
        <taxon>Spermatophyta</taxon>
        <taxon>Magnoliopsida</taxon>
        <taxon>eudicotyledons</taxon>
        <taxon>Gunneridae</taxon>
        <taxon>Pentapetalae</taxon>
        <taxon>asterids</taxon>
        <taxon>lamiids</taxon>
        <taxon>Solanales</taxon>
        <taxon>Solanaceae</taxon>
        <taxon>Solanoideae</taxon>
        <taxon>Solaneae</taxon>
        <taxon>Solanum</taxon>
    </lineage>
</organism>